<feature type="chain" id="PRO_5029687055" evidence="2">
    <location>
        <begin position="18"/>
        <end position="234"/>
    </location>
</feature>
<keyword evidence="2" id="KW-0732">Signal</keyword>
<evidence type="ECO:0000313" key="3">
    <source>
        <dbReference type="Proteomes" id="UP000025227"/>
    </source>
</evidence>
<name>A0A7I4Y8H8_HAECO</name>
<proteinExistence type="predicted"/>
<dbReference type="Proteomes" id="UP000025227">
    <property type="component" value="Unplaced"/>
</dbReference>
<feature type="compositionally biased region" description="Low complexity" evidence="1">
    <location>
        <begin position="166"/>
        <end position="176"/>
    </location>
</feature>
<feature type="region of interest" description="Disordered" evidence="1">
    <location>
        <begin position="113"/>
        <end position="191"/>
    </location>
</feature>
<sequence length="234" mass="24230">MQFLLLLLVALGIPINAKKLTCVVCQFSSKGNSQCHGECEGDICTLAKNTRDNGIIVADCMNRGPIPEGPAVCHESFGEIICACSTKDRCNDPTSSLDGFKKLDKEFTHEGVIVPQRGGGGGGGKAAGSAGESEGAHSSELKRQVETEQIETASDTVAKAGATDTEASGASEAGAETNSDEGAEVGATDQATTTTTAKKGFDIKNIFGKSAFDSMPLTMTVVFSTTIIACVLHF</sequence>
<accession>A0A7I4Y8H8</accession>
<evidence type="ECO:0000313" key="4">
    <source>
        <dbReference type="WBParaSite" id="HCON_00062810-00001"/>
    </source>
</evidence>
<keyword evidence="3" id="KW-1185">Reference proteome</keyword>
<dbReference type="AlphaFoldDB" id="A0A7I4Y8H8"/>
<protein>
    <submittedName>
        <fullName evidence="4">Secreted protein</fullName>
    </submittedName>
</protein>
<feature type="compositionally biased region" description="Gly residues" evidence="1">
    <location>
        <begin position="117"/>
        <end position="126"/>
    </location>
</feature>
<dbReference type="WBParaSite" id="HCON_00062810-00001">
    <property type="protein sequence ID" value="HCON_00062810-00001"/>
    <property type="gene ID" value="HCON_00062810"/>
</dbReference>
<organism evidence="3 4">
    <name type="scientific">Haemonchus contortus</name>
    <name type="common">Barber pole worm</name>
    <dbReference type="NCBI Taxonomy" id="6289"/>
    <lineage>
        <taxon>Eukaryota</taxon>
        <taxon>Metazoa</taxon>
        <taxon>Ecdysozoa</taxon>
        <taxon>Nematoda</taxon>
        <taxon>Chromadorea</taxon>
        <taxon>Rhabditida</taxon>
        <taxon>Rhabditina</taxon>
        <taxon>Rhabditomorpha</taxon>
        <taxon>Strongyloidea</taxon>
        <taxon>Trichostrongylidae</taxon>
        <taxon>Haemonchus</taxon>
    </lineage>
</organism>
<evidence type="ECO:0000256" key="1">
    <source>
        <dbReference type="SAM" id="MobiDB-lite"/>
    </source>
</evidence>
<dbReference type="OrthoDB" id="5843041at2759"/>
<reference evidence="4" key="1">
    <citation type="submission" date="2020-12" db="UniProtKB">
        <authorList>
            <consortium name="WormBaseParasite"/>
        </authorList>
    </citation>
    <scope>IDENTIFICATION</scope>
    <source>
        <strain evidence="4">MHco3</strain>
    </source>
</reference>
<feature type="compositionally biased region" description="Basic and acidic residues" evidence="1">
    <location>
        <begin position="134"/>
        <end position="146"/>
    </location>
</feature>
<feature type="signal peptide" evidence="2">
    <location>
        <begin position="1"/>
        <end position="17"/>
    </location>
</feature>
<evidence type="ECO:0000256" key="2">
    <source>
        <dbReference type="SAM" id="SignalP"/>
    </source>
</evidence>